<name>A0A0E9RAH5_ANGAN</name>
<sequence>MNFILQPNIQYSAKNPVHFMLTPTVTAEQMSLC</sequence>
<dbReference type="AlphaFoldDB" id="A0A0E9RAH5"/>
<proteinExistence type="predicted"/>
<evidence type="ECO:0000313" key="1">
    <source>
        <dbReference type="EMBL" id="JAH26171.1"/>
    </source>
</evidence>
<accession>A0A0E9RAH5</accession>
<reference evidence="1" key="2">
    <citation type="journal article" date="2015" name="Fish Shellfish Immunol.">
        <title>Early steps in the European eel (Anguilla anguilla)-Vibrio vulnificus interaction in the gills: Role of the RtxA13 toxin.</title>
        <authorList>
            <person name="Callol A."/>
            <person name="Pajuelo D."/>
            <person name="Ebbesson L."/>
            <person name="Teles M."/>
            <person name="MacKenzie S."/>
            <person name="Amaro C."/>
        </authorList>
    </citation>
    <scope>NUCLEOTIDE SEQUENCE</scope>
</reference>
<reference evidence="1" key="1">
    <citation type="submission" date="2014-11" db="EMBL/GenBank/DDBJ databases">
        <authorList>
            <person name="Amaro Gonzalez C."/>
        </authorList>
    </citation>
    <scope>NUCLEOTIDE SEQUENCE</scope>
</reference>
<dbReference type="EMBL" id="GBXM01082406">
    <property type="protein sequence ID" value="JAH26171.1"/>
    <property type="molecule type" value="Transcribed_RNA"/>
</dbReference>
<protein>
    <submittedName>
        <fullName evidence="1">Uncharacterized protein</fullName>
    </submittedName>
</protein>
<organism evidence="1">
    <name type="scientific">Anguilla anguilla</name>
    <name type="common">European freshwater eel</name>
    <name type="synonym">Muraena anguilla</name>
    <dbReference type="NCBI Taxonomy" id="7936"/>
    <lineage>
        <taxon>Eukaryota</taxon>
        <taxon>Metazoa</taxon>
        <taxon>Chordata</taxon>
        <taxon>Craniata</taxon>
        <taxon>Vertebrata</taxon>
        <taxon>Euteleostomi</taxon>
        <taxon>Actinopterygii</taxon>
        <taxon>Neopterygii</taxon>
        <taxon>Teleostei</taxon>
        <taxon>Anguilliformes</taxon>
        <taxon>Anguillidae</taxon>
        <taxon>Anguilla</taxon>
    </lineage>
</organism>